<feature type="region of interest" description="Disordered" evidence="1">
    <location>
        <begin position="309"/>
        <end position="349"/>
    </location>
</feature>
<sequence>MTGSTDISFSHILQDLLRRKSKAKTKADASKRVTFKEGNDESSLHDGAPAIHSLEPALQVATMPENGTEGEDSVNCTTNTSSHQPIEESPELIEDKVEDLISSLNWSISEEIEHPQKHQAPHLNTRATKPLIDVFKSLWKDLDFEAGLSIDKRAIQLQRIRTSYWRSFDKDMDVTDVLLGRDGCMWYESSASSRGGGRARGDMHCLVPCGSFQEISPDLKQLSGAAPPAAAGNQVPITFRMWMSKSASTAASPATLEGSQLIMLLNDVTGEAIICSLSGSSSTFLNSPATTQQPRNRVMKLGLVSGETSKPGGINIGGSSPKEVGSLPGFDLPALPSAADAEPRSSAPPALSGAPFVRVGHMRNAASQLIAPADTPLQRFKVADLSIPQLPYSSSIHQPPSPVSPENVAPLMALCSSSDSLPLVRCTGRFNQLLRKNKPSLGYACESDDDYDSNADAEVDAGLGIVERARGISNRQQQQQGKTRQRLTSMSSPEVLDYASALGGRAGQSPCFSKIMKGGGSNYNGMQDPQTYRFQVAQLQQPAAASPSLKGDDRHTATTPTSTLMYSHSMSSVSTSSSSVKQPSSSTSSSPTWTSKLDLPGAQSMQLRRHGAPEGASRQIVLGAGDNIHLALQRHLFTASPARSSSLIITSSTDPVHKAANAGVRNPQPPHSPHTAMMDRMAVLPLVKQEKASNSIRFLAEALTNPTSLRQTH</sequence>
<feature type="compositionally biased region" description="Low complexity" evidence="1">
    <location>
        <begin position="539"/>
        <end position="549"/>
    </location>
</feature>
<protein>
    <submittedName>
        <fullName evidence="2">Uncharacterized protein</fullName>
    </submittedName>
</protein>
<accession>A0A250XJE2</accession>
<evidence type="ECO:0000313" key="3">
    <source>
        <dbReference type="Proteomes" id="UP000232323"/>
    </source>
</evidence>
<feature type="compositionally biased region" description="Basic and acidic residues" evidence="1">
    <location>
        <begin position="25"/>
        <end position="44"/>
    </location>
</feature>
<feature type="region of interest" description="Disordered" evidence="1">
    <location>
        <begin position="65"/>
        <end position="87"/>
    </location>
</feature>
<feature type="compositionally biased region" description="Polar residues" evidence="1">
    <location>
        <begin position="74"/>
        <end position="84"/>
    </location>
</feature>
<comment type="caution">
    <text evidence="2">The sequence shown here is derived from an EMBL/GenBank/DDBJ whole genome shotgun (WGS) entry which is preliminary data.</text>
</comment>
<dbReference type="EMBL" id="BEGY01000088">
    <property type="protein sequence ID" value="GAX82920.1"/>
    <property type="molecule type" value="Genomic_DNA"/>
</dbReference>
<dbReference type="Proteomes" id="UP000232323">
    <property type="component" value="Unassembled WGS sequence"/>
</dbReference>
<proteinExistence type="predicted"/>
<name>A0A250XJE2_9CHLO</name>
<evidence type="ECO:0000313" key="2">
    <source>
        <dbReference type="EMBL" id="GAX82920.1"/>
    </source>
</evidence>
<evidence type="ECO:0000256" key="1">
    <source>
        <dbReference type="SAM" id="MobiDB-lite"/>
    </source>
</evidence>
<feature type="region of interest" description="Disordered" evidence="1">
    <location>
        <begin position="471"/>
        <end position="491"/>
    </location>
</feature>
<reference evidence="2 3" key="1">
    <citation type="submission" date="2017-08" db="EMBL/GenBank/DDBJ databases">
        <title>Acidophilic green algal genome provides insights into adaptation to an acidic environment.</title>
        <authorList>
            <person name="Hirooka S."/>
            <person name="Hirose Y."/>
            <person name="Kanesaki Y."/>
            <person name="Higuchi S."/>
            <person name="Fujiwara T."/>
            <person name="Onuma R."/>
            <person name="Era A."/>
            <person name="Ohbayashi R."/>
            <person name="Uzuka A."/>
            <person name="Nozaki H."/>
            <person name="Yoshikawa H."/>
            <person name="Miyagishima S.Y."/>
        </authorList>
    </citation>
    <scope>NUCLEOTIDE SEQUENCE [LARGE SCALE GENOMIC DNA]</scope>
    <source>
        <strain evidence="2 3">NIES-2499</strain>
    </source>
</reference>
<feature type="region of interest" description="Disordered" evidence="1">
    <location>
        <begin position="21"/>
        <end position="48"/>
    </location>
</feature>
<dbReference type="AlphaFoldDB" id="A0A250XJE2"/>
<organism evidence="2 3">
    <name type="scientific">Chlamydomonas eustigma</name>
    <dbReference type="NCBI Taxonomy" id="1157962"/>
    <lineage>
        <taxon>Eukaryota</taxon>
        <taxon>Viridiplantae</taxon>
        <taxon>Chlorophyta</taxon>
        <taxon>core chlorophytes</taxon>
        <taxon>Chlorophyceae</taxon>
        <taxon>CS clade</taxon>
        <taxon>Chlamydomonadales</taxon>
        <taxon>Chlamydomonadaceae</taxon>
        <taxon>Chlamydomonas</taxon>
    </lineage>
</organism>
<gene>
    <name evidence="2" type="ORF">CEUSTIGMA_g10347.t1</name>
</gene>
<feature type="compositionally biased region" description="Low complexity" evidence="1">
    <location>
        <begin position="561"/>
        <end position="595"/>
    </location>
</feature>
<feature type="region of interest" description="Disordered" evidence="1">
    <location>
        <begin position="539"/>
        <end position="598"/>
    </location>
</feature>
<keyword evidence="3" id="KW-1185">Reference proteome</keyword>